<protein>
    <recommendedName>
        <fullName evidence="7">NACHT domain-containing protein</fullName>
    </recommendedName>
</protein>
<feature type="domain" description="DUF7791" evidence="4">
    <location>
        <begin position="528"/>
        <end position="638"/>
    </location>
</feature>
<accession>A0AA39TU70</accession>
<evidence type="ECO:0008006" key="7">
    <source>
        <dbReference type="Google" id="ProtNLM"/>
    </source>
</evidence>
<organism evidence="5 6">
    <name type="scientific">Bombardia bombarda</name>
    <dbReference type="NCBI Taxonomy" id="252184"/>
    <lineage>
        <taxon>Eukaryota</taxon>
        <taxon>Fungi</taxon>
        <taxon>Dikarya</taxon>
        <taxon>Ascomycota</taxon>
        <taxon>Pezizomycotina</taxon>
        <taxon>Sordariomycetes</taxon>
        <taxon>Sordariomycetidae</taxon>
        <taxon>Sordariales</taxon>
        <taxon>Lasiosphaeriaceae</taxon>
        <taxon>Bombardia</taxon>
    </lineage>
</organism>
<keyword evidence="1" id="KW-0677">Repeat</keyword>
<comment type="caution">
    <text evidence="5">The sequence shown here is derived from an EMBL/GenBank/DDBJ whole genome shotgun (WGS) entry which is preliminary data.</text>
</comment>
<dbReference type="PANTHER" id="PTHR10039">
    <property type="entry name" value="AMELOGENIN"/>
    <property type="match status" value="1"/>
</dbReference>
<dbReference type="EMBL" id="JAULSR010000009">
    <property type="protein sequence ID" value="KAK0612617.1"/>
    <property type="molecule type" value="Genomic_DNA"/>
</dbReference>
<dbReference type="Pfam" id="PF25053">
    <property type="entry name" value="DUF7791"/>
    <property type="match status" value="1"/>
</dbReference>
<sequence length="1010" mass="116578">MDPVTAVGLVSGILSFITFSANLIKGAAKVHESLDGSLEDNRSREVIVREMVQLSAQLFFPDDSRLIGPERGLCTLASECQTLVDLEQRLDHCRSQFELHLVKETKDSLRALINSAKDDAFKLGRVQSTIDYLRDGVHLASIGDNAKAQLRELIDVQENVLHSIAQDRVLKSLMFDDMRGRYDRIEDAHSETLKWVFGDDSLSITESNNFEGGKNSVVENNAKTEASKKLRNWLSSGEGIFHISGKLGSGKSTLMKFICEQSGTGVELEKWKGSRTLVRANFFFWKPGSTHQKSLAGLLRSLLYSILDKSRDLIPLALPRSWEQARAFPWQAQHELDISEKDVRIAFSQIIQGEAQRSTSCFCFFIDGLDEYQETPQQDRRELVDLFLSWVKSSSNVKLCVSSREDNVFMNNFPAETRIRLHDLTHEDMRDYVRDKLVDLPDDETKEYLIRQIPEKAQGIFLWTTLVVKSMREQLENDDNVSKLARLLDSFPHELSDLFEHIFKTIPRVTQKSAYVTFAMLSQARKYGLSISLVELSFLETYDSDNEFAMANNFLETVDTSEQAIYVRISRTKKLLNGWCKGLIEADISVRSWLNPNVIDYTHRSIHEFLETPKIKTEIAANISELDAIHTLSQLILASYRLRIHPKSRLDDLLRGLFEMRLANDLDQAPYQFLECLCQKPWRVSREDSLVSRYEFDNPIYDRPAIVAALSMGHVQYLRWKIDHDPIAFRDDTEGVMLIFWHTIIKNKPIYWEVIDYLFEREILTTYAETRTRISPVGIFNLSRYDLRFWQHITLYLFMCWLVDNLMGSSAEQLIPRFLRWGKSSSFRATFRLPLGLKPLEQTRLMDRENRWGEYSESTSDTIYVDLEFEMEETITGVIEMNKDFDWSLLQWEIVNSRWCGTITLRFFLEKETLLQLPYKKIQEAEASVEEVNTPGENDQEWTATAEDKSGTVDVSAFDKMAGHKEDTLKAYSERVVQESKRLISSWVFVFALGIIVGFTINQRYTAVRL</sequence>
<name>A0AA39TU70_9PEZI</name>
<dbReference type="InterPro" id="IPR027417">
    <property type="entry name" value="P-loop_NTPase"/>
</dbReference>
<evidence type="ECO:0000259" key="4">
    <source>
        <dbReference type="Pfam" id="PF25053"/>
    </source>
</evidence>
<dbReference type="Proteomes" id="UP001174934">
    <property type="component" value="Unassembled WGS sequence"/>
</dbReference>
<dbReference type="SUPFAM" id="SSF52540">
    <property type="entry name" value="P-loop containing nucleoside triphosphate hydrolases"/>
    <property type="match status" value="1"/>
</dbReference>
<feature type="transmembrane region" description="Helical" evidence="2">
    <location>
        <begin position="983"/>
        <end position="1001"/>
    </location>
</feature>
<dbReference type="PANTHER" id="PTHR10039:SF5">
    <property type="entry name" value="NACHT DOMAIN-CONTAINING PROTEIN"/>
    <property type="match status" value="1"/>
</dbReference>
<evidence type="ECO:0000256" key="1">
    <source>
        <dbReference type="ARBA" id="ARBA00022737"/>
    </source>
</evidence>
<keyword evidence="2" id="KW-1133">Transmembrane helix</keyword>
<evidence type="ECO:0000313" key="5">
    <source>
        <dbReference type="EMBL" id="KAK0612617.1"/>
    </source>
</evidence>
<dbReference type="AlphaFoldDB" id="A0AA39TU70"/>
<keyword evidence="6" id="KW-1185">Reference proteome</keyword>
<dbReference type="Gene3D" id="3.40.50.300">
    <property type="entry name" value="P-loop containing nucleotide triphosphate hydrolases"/>
    <property type="match status" value="1"/>
</dbReference>
<evidence type="ECO:0000313" key="6">
    <source>
        <dbReference type="Proteomes" id="UP001174934"/>
    </source>
</evidence>
<feature type="domain" description="Nephrocystin 3-like N-terminal" evidence="3">
    <location>
        <begin position="227"/>
        <end position="404"/>
    </location>
</feature>
<proteinExistence type="predicted"/>
<keyword evidence="2" id="KW-0812">Transmembrane</keyword>
<keyword evidence="2" id="KW-0472">Membrane</keyword>
<dbReference type="InterPro" id="IPR056693">
    <property type="entry name" value="DUF7791"/>
</dbReference>
<evidence type="ECO:0000259" key="3">
    <source>
        <dbReference type="Pfam" id="PF24883"/>
    </source>
</evidence>
<dbReference type="InterPro" id="IPR056884">
    <property type="entry name" value="NPHP3-like_N"/>
</dbReference>
<gene>
    <name evidence="5" type="ORF">B0T17DRAFT_649088</name>
</gene>
<dbReference type="Pfam" id="PF24883">
    <property type="entry name" value="NPHP3_N"/>
    <property type="match status" value="1"/>
</dbReference>
<evidence type="ECO:0000256" key="2">
    <source>
        <dbReference type="SAM" id="Phobius"/>
    </source>
</evidence>
<reference evidence="5" key="1">
    <citation type="submission" date="2023-06" db="EMBL/GenBank/DDBJ databases">
        <title>Genome-scale phylogeny and comparative genomics of the fungal order Sordariales.</title>
        <authorList>
            <consortium name="Lawrence Berkeley National Laboratory"/>
            <person name="Hensen N."/>
            <person name="Bonometti L."/>
            <person name="Westerberg I."/>
            <person name="Brannstrom I.O."/>
            <person name="Guillou S."/>
            <person name="Cros-Aarteil S."/>
            <person name="Calhoun S."/>
            <person name="Haridas S."/>
            <person name="Kuo A."/>
            <person name="Mondo S."/>
            <person name="Pangilinan J."/>
            <person name="Riley R."/>
            <person name="LaButti K."/>
            <person name="Andreopoulos B."/>
            <person name="Lipzen A."/>
            <person name="Chen C."/>
            <person name="Yanf M."/>
            <person name="Daum C."/>
            <person name="Ng V."/>
            <person name="Clum A."/>
            <person name="Steindorff A."/>
            <person name="Ohm R."/>
            <person name="Martin F."/>
            <person name="Silar P."/>
            <person name="Natvig D."/>
            <person name="Lalanne C."/>
            <person name="Gautier V."/>
            <person name="Ament-velasquez S.L."/>
            <person name="Kruys A."/>
            <person name="Hutchinson M.I."/>
            <person name="Powell A.J."/>
            <person name="Barry K."/>
            <person name="Miller A.N."/>
            <person name="Grigoriev I.V."/>
            <person name="Debuchy R."/>
            <person name="Gladieux P."/>
            <person name="Thoren M.H."/>
            <person name="Johannesson H."/>
        </authorList>
    </citation>
    <scope>NUCLEOTIDE SEQUENCE</scope>
    <source>
        <strain evidence="5">SMH3391-2</strain>
    </source>
</reference>